<reference evidence="3" key="1">
    <citation type="journal article" date="2014" name="Int. J. Syst. Evol. Microbiol.">
        <title>Complete genome sequence of Corynebacterium casei LMG S-19264T (=DSM 44701T), isolated from a smear-ripened cheese.</title>
        <authorList>
            <consortium name="US DOE Joint Genome Institute (JGI-PGF)"/>
            <person name="Walter F."/>
            <person name="Albersmeier A."/>
            <person name="Kalinowski J."/>
            <person name="Ruckert C."/>
        </authorList>
    </citation>
    <scope>NUCLEOTIDE SEQUENCE</scope>
    <source>
        <strain evidence="3">CGMCC 1.15254</strain>
    </source>
</reference>
<reference evidence="3" key="2">
    <citation type="submission" date="2020-09" db="EMBL/GenBank/DDBJ databases">
        <authorList>
            <person name="Sun Q."/>
            <person name="Zhou Y."/>
        </authorList>
    </citation>
    <scope>NUCLEOTIDE SEQUENCE</scope>
    <source>
        <strain evidence="3">CGMCC 1.15254</strain>
    </source>
</reference>
<gene>
    <name evidence="3" type="ORF">GCM10011332_19540</name>
</gene>
<accession>A0A917FDQ6</accession>
<dbReference type="AlphaFoldDB" id="A0A917FDQ6"/>
<protein>
    <recommendedName>
        <fullName evidence="2">DUF4384 domain-containing protein</fullName>
    </recommendedName>
</protein>
<comment type="caution">
    <text evidence="3">The sequence shown here is derived from an EMBL/GenBank/DDBJ whole genome shotgun (WGS) entry which is preliminary data.</text>
</comment>
<dbReference type="RefSeq" id="WP_188664321.1">
    <property type="nucleotide sequence ID" value="NZ_BMHV01000012.1"/>
</dbReference>
<dbReference type="Pfam" id="PF14326">
    <property type="entry name" value="DUF4384"/>
    <property type="match status" value="1"/>
</dbReference>
<organism evidence="3 4">
    <name type="scientific">Terasakiella brassicae</name>
    <dbReference type="NCBI Taxonomy" id="1634917"/>
    <lineage>
        <taxon>Bacteria</taxon>
        <taxon>Pseudomonadati</taxon>
        <taxon>Pseudomonadota</taxon>
        <taxon>Alphaproteobacteria</taxon>
        <taxon>Rhodospirillales</taxon>
        <taxon>Terasakiellaceae</taxon>
        <taxon>Terasakiella</taxon>
    </lineage>
</organism>
<feature type="region of interest" description="Disordered" evidence="1">
    <location>
        <begin position="25"/>
        <end position="54"/>
    </location>
</feature>
<dbReference type="EMBL" id="BMHV01000012">
    <property type="protein sequence ID" value="GGF65554.1"/>
    <property type="molecule type" value="Genomic_DNA"/>
</dbReference>
<evidence type="ECO:0000256" key="1">
    <source>
        <dbReference type="SAM" id="MobiDB-lite"/>
    </source>
</evidence>
<dbReference type="PANTHER" id="PTHR36194">
    <property type="entry name" value="S-LAYER-LIKE PROTEIN"/>
    <property type="match status" value="1"/>
</dbReference>
<feature type="domain" description="DUF4384" evidence="2">
    <location>
        <begin position="385"/>
        <end position="464"/>
    </location>
</feature>
<dbReference type="InterPro" id="IPR025493">
    <property type="entry name" value="DUF4384"/>
</dbReference>
<evidence type="ECO:0000313" key="4">
    <source>
        <dbReference type="Proteomes" id="UP000632498"/>
    </source>
</evidence>
<dbReference type="Proteomes" id="UP000632498">
    <property type="component" value="Unassembled WGS sequence"/>
</dbReference>
<feature type="compositionally biased region" description="Basic and acidic residues" evidence="1">
    <location>
        <begin position="29"/>
        <end position="50"/>
    </location>
</feature>
<name>A0A917FDQ6_9PROT</name>
<evidence type="ECO:0000259" key="2">
    <source>
        <dbReference type="Pfam" id="PF14326"/>
    </source>
</evidence>
<sequence>MGLFVSAVVPSLYAEEGVVQAVEQSASEYRQDKPWRKKDPDQEQDKDKKKTVSTSKKFRTMARALLGQPHWSERFLNLLDRDTPKIAIHPFKADELPISLEEAQIYVNGFTQALVREADGRYAVVARKELGALVQDINEMGMRSESENPLGDLITRARSDLLAVGTLSLKGDKILLAYKMVETETGRIVSSSQQTFARKNEAISKAHGGLSVNGAAQKAAGALLRDVNFVRKIMVQGIRYQTSGIHTGFGRYFTGVLVDSLRQYATSGPRNINSMEISDFVIEEEQFRGLQLSANSVERTRLSQDGQGSFILKGTYWPFEEYVEMRLSLENEKGAAHVWRGRIVKSEIPPELDLLPPPSPIAQEETNPLGPIDLYLSSNKGSDPSYKIGQKMVLSVRTSVDAYIGCYYLQADGMIFRIFPNRFMKSGFLNGGFTQNIPSASMPFAFEFTPPSGVEAVKCFATDRDVAKDLTTALGQAAFKPLSVANERQLTKVYRSLPNVLLSEVSLIISVE</sequence>
<keyword evidence="4" id="KW-1185">Reference proteome</keyword>
<dbReference type="PANTHER" id="PTHR36194:SF1">
    <property type="entry name" value="S-LAYER-LIKE PROTEIN"/>
    <property type="match status" value="1"/>
</dbReference>
<evidence type="ECO:0000313" key="3">
    <source>
        <dbReference type="EMBL" id="GGF65554.1"/>
    </source>
</evidence>
<proteinExistence type="predicted"/>